<accession>A0A409XVW2</accession>
<gene>
    <name evidence="1" type="ORF">CVT25_004365</name>
</gene>
<dbReference type="InParanoid" id="A0A409XVW2"/>
<evidence type="ECO:0000313" key="2">
    <source>
        <dbReference type="Proteomes" id="UP000283269"/>
    </source>
</evidence>
<dbReference type="Proteomes" id="UP000283269">
    <property type="component" value="Unassembled WGS sequence"/>
</dbReference>
<proteinExistence type="predicted"/>
<dbReference type="AlphaFoldDB" id="A0A409XVW2"/>
<dbReference type="EMBL" id="NHYD01000198">
    <property type="protein sequence ID" value="PPQ94897.1"/>
    <property type="molecule type" value="Genomic_DNA"/>
</dbReference>
<sequence>MSRNVKYRVNGRLRFGEVYFYFRCRSQGREMVLAVISMYSEPNPDLLAESHGTFASCQYFGDNALVVVDVLCFESVVAMVPHDPPHSIDSELHFFLVERPGLDTANLGGNPSQESVTT</sequence>
<organism evidence="1 2">
    <name type="scientific">Psilocybe cyanescens</name>
    <dbReference type="NCBI Taxonomy" id="93625"/>
    <lineage>
        <taxon>Eukaryota</taxon>
        <taxon>Fungi</taxon>
        <taxon>Dikarya</taxon>
        <taxon>Basidiomycota</taxon>
        <taxon>Agaricomycotina</taxon>
        <taxon>Agaricomycetes</taxon>
        <taxon>Agaricomycetidae</taxon>
        <taxon>Agaricales</taxon>
        <taxon>Agaricineae</taxon>
        <taxon>Strophariaceae</taxon>
        <taxon>Psilocybe</taxon>
    </lineage>
</organism>
<dbReference type="OrthoDB" id="2669721at2759"/>
<evidence type="ECO:0000313" key="1">
    <source>
        <dbReference type="EMBL" id="PPQ94897.1"/>
    </source>
</evidence>
<name>A0A409XVW2_PSICY</name>
<protein>
    <submittedName>
        <fullName evidence="1">Uncharacterized protein</fullName>
    </submittedName>
</protein>
<reference evidence="1 2" key="1">
    <citation type="journal article" date="2018" name="Evol. Lett.">
        <title>Horizontal gene cluster transfer increased hallucinogenic mushroom diversity.</title>
        <authorList>
            <person name="Reynolds H.T."/>
            <person name="Vijayakumar V."/>
            <person name="Gluck-Thaler E."/>
            <person name="Korotkin H.B."/>
            <person name="Matheny P.B."/>
            <person name="Slot J.C."/>
        </authorList>
    </citation>
    <scope>NUCLEOTIDE SEQUENCE [LARGE SCALE GENOMIC DNA]</scope>
    <source>
        <strain evidence="1 2">2631</strain>
    </source>
</reference>
<comment type="caution">
    <text evidence="1">The sequence shown here is derived from an EMBL/GenBank/DDBJ whole genome shotgun (WGS) entry which is preliminary data.</text>
</comment>
<dbReference type="STRING" id="93625.A0A409XVW2"/>
<keyword evidence="2" id="KW-1185">Reference proteome</keyword>